<dbReference type="Proteomes" id="UP000245728">
    <property type="component" value="Chromosome"/>
</dbReference>
<dbReference type="PIRSF" id="PIRSF028538">
    <property type="entry name" value="DUF1820"/>
    <property type="match status" value="1"/>
</dbReference>
<gene>
    <name evidence="1" type="ORF">HMF8227_00065</name>
</gene>
<accession>A0A2S2DYZ6</accession>
<dbReference type="InterPro" id="IPR014949">
    <property type="entry name" value="DUF1820"/>
</dbReference>
<dbReference type="KEGG" id="salh:HMF8227_00065"/>
<protein>
    <recommendedName>
        <fullName evidence="3">DUF1820 family protein</fullName>
    </recommendedName>
</protein>
<dbReference type="RefSeq" id="WP_109338276.1">
    <property type="nucleotide sequence ID" value="NZ_CP029347.1"/>
</dbReference>
<name>A0A2S2DYZ6_9ALTE</name>
<sequence>MSQSKSVYRVQFISNAERYELYVREVAQGAMFGFVEIGDFVWDNRSGVVVDPSEEKLKSEFEGVERTYIPMHNVLRIDQVKHRGSAKVTELGDKVTPFPQPAYTPKN</sequence>
<evidence type="ECO:0008006" key="3">
    <source>
        <dbReference type="Google" id="ProtNLM"/>
    </source>
</evidence>
<reference evidence="1 2" key="1">
    <citation type="submission" date="2018-05" db="EMBL/GenBank/DDBJ databases">
        <title>Salinimonas sp. HMF8227 Genome sequencing and assembly.</title>
        <authorList>
            <person name="Kang H."/>
            <person name="Kang J."/>
            <person name="Cha I."/>
            <person name="Kim H."/>
            <person name="Joh K."/>
        </authorList>
    </citation>
    <scope>NUCLEOTIDE SEQUENCE [LARGE SCALE GENOMIC DNA]</scope>
    <source>
        <strain evidence="1 2">HMF8227</strain>
    </source>
</reference>
<proteinExistence type="predicted"/>
<evidence type="ECO:0000313" key="1">
    <source>
        <dbReference type="EMBL" id="AWL10573.1"/>
    </source>
</evidence>
<dbReference type="EMBL" id="CP029347">
    <property type="protein sequence ID" value="AWL10573.1"/>
    <property type="molecule type" value="Genomic_DNA"/>
</dbReference>
<dbReference type="Pfam" id="PF08850">
    <property type="entry name" value="DUF1820"/>
    <property type="match status" value="1"/>
</dbReference>
<dbReference type="AlphaFoldDB" id="A0A2S2DYZ6"/>
<organism evidence="1 2">
    <name type="scientific">Saliniradius amylolyticus</name>
    <dbReference type="NCBI Taxonomy" id="2183582"/>
    <lineage>
        <taxon>Bacteria</taxon>
        <taxon>Pseudomonadati</taxon>
        <taxon>Pseudomonadota</taxon>
        <taxon>Gammaproteobacteria</taxon>
        <taxon>Alteromonadales</taxon>
        <taxon>Alteromonadaceae</taxon>
        <taxon>Saliniradius</taxon>
    </lineage>
</organism>
<dbReference type="OrthoDB" id="5641137at2"/>
<evidence type="ECO:0000313" key="2">
    <source>
        <dbReference type="Proteomes" id="UP000245728"/>
    </source>
</evidence>
<keyword evidence="2" id="KW-1185">Reference proteome</keyword>